<dbReference type="InterPro" id="IPR017926">
    <property type="entry name" value="GATASE"/>
</dbReference>
<dbReference type="PROSITE" id="PS51273">
    <property type="entry name" value="GATASE_TYPE_1"/>
    <property type="match status" value="1"/>
</dbReference>
<dbReference type="GO" id="GO:0005829">
    <property type="term" value="C:cytosol"/>
    <property type="evidence" value="ECO:0007669"/>
    <property type="project" value="TreeGrafter"/>
</dbReference>
<dbReference type="RefSeq" id="WP_308372574.1">
    <property type="nucleotide sequence ID" value="NZ_CP133191.1"/>
</dbReference>
<dbReference type="GO" id="GO:0016787">
    <property type="term" value="F:hydrolase activity"/>
    <property type="evidence" value="ECO:0007669"/>
    <property type="project" value="UniProtKB-KW"/>
</dbReference>
<evidence type="ECO:0000313" key="2">
    <source>
        <dbReference type="EMBL" id="WMN03146.1"/>
    </source>
</evidence>
<accession>A0AAX3ZZW4</accession>
<evidence type="ECO:0000313" key="4">
    <source>
        <dbReference type="Proteomes" id="UP001230933"/>
    </source>
</evidence>
<keyword evidence="3" id="KW-0614">Plasmid</keyword>
<dbReference type="AlphaFoldDB" id="A0AAX3ZZW4"/>
<organism evidence="3 4">
    <name type="scientific">Rhodococcus erythropolis</name>
    <name type="common">Arthrobacter picolinophilus</name>
    <dbReference type="NCBI Taxonomy" id="1833"/>
    <lineage>
        <taxon>Bacteria</taxon>
        <taxon>Bacillati</taxon>
        <taxon>Actinomycetota</taxon>
        <taxon>Actinomycetes</taxon>
        <taxon>Mycobacteriales</taxon>
        <taxon>Nocardiaceae</taxon>
        <taxon>Rhodococcus</taxon>
        <taxon>Rhodococcus erythropolis group</taxon>
    </lineage>
</organism>
<feature type="domain" description="Glutamine amidotransferase" evidence="1">
    <location>
        <begin position="7"/>
        <end position="174"/>
    </location>
</feature>
<sequence>MADPEVLVVDNGTLSLPALCKSLERTGARTTTIAVGDVDGAPLPHRYKGLVLSGTKVRAYDSEFYAHLIDTVFDSTVPVWGICGGMQLIALARGSTLHHGPQRVGNHTVTVDAVDPVFNHCSTELTLFQRHTLYLDTAPDGFESIGRSDLAPVEFIRSHDHRIYGSQAHLEFRADGRKVLQGYVDVVRTF</sequence>
<dbReference type="SUPFAM" id="SSF52317">
    <property type="entry name" value="Class I glutamine amidotransferase-like"/>
    <property type="match status" value="1"/>
</dbReference>
<protein>
    <submittedName>
        <fullName evidence="3">Gamma-glutamyl-gamma-aminobutyrate hydrolase family protein</fullName>
    </submittedName>
</protein>
<proteinExistence type="predicted"/>
<name>A0AAX3ZZW4_RHOER</name>
<dbReference type="Gene3D" id="3.40.50.880">
    <property type="match status" value="1"/>
</dbReference>
<dbReference type="Pfam" id="PF00117">
    <property type="entry name" value="GATase"/>
    <property type="match status" value="1"/>
</dbReference>
<dbReference type="InterPro" id="IPR029062">
    <property type="entry name" value="Class_I_gatase-like"/>
</dbReference>
<dbReference type="Proteomes" id="UP001230933">
    <property type="component" value="Plasmid pMGMM8_3"/>
</dbReference>
<evidence type="ECO:0000313" key="3">
    <source>
        <dbReference type="EMBL" id="WMN03229.1"/>
    </source>
</evidence>
<gene>
    <name evidence="2" type="ORF">QIE55_32605</name>
    <name evidence="3" type="ORF">QIE55_33135</name>
</gene>
<dbReference type="InterPro" id="IPR044992">
    <property type="entry name" value="ChyE-like"/>
</dbReference>
<dbReference type="EMBL" id="CP133191">
    <property type="protein sequence ID" value="WMN03146.1"/>
    <property type="molecule type" value="Genomic_DNA"/>
</dbReference>
<geneLocation type="plasmid" evidence="3 4">
    <name>pMGMM8_3</name>
</geneLocation>
<dbReference type="PANTHER" id="PTHR42695:SF5">
    <property type="entry name" value="GLUTAMINE AMIDOTRANSFERASE YLR126C-RELATED"/>
    <property type="match status" value="1"/>
</dbReference>
<evidence type="ECO:0000259" key="1">
    <source>
        <dbReference type="Pfam" id="PF00117"/>
    </source>
</evidence>
<dbReference type="Proteomes" id="UP001230933">
    <property type="component" value="Plasmid pMGMM8_1"/>
</dbReference>
<dbReference type="PANTHER" id="PTHR42695">
    <property type="entry name" value="GLUTAMINE AMIDOTRANSFERASE YLR126C-RELATED"/>
    <property type="match status" value="1"/>
</dbReference>
<dbReference type="EMBL" id="CP133193">
    <property type="protein sequence ID" value="WMN03229.1"/>
    <property type="molecule type" value="Genomic_DNA"/>
</dbReference>
<reference evidence="3" key="1">
    <citation type="submission" date="2023-08" db="EMBL/GenBank/DDBJ databases">
        <title>Isolation and Characterization of Rhodococcus erythropolis MGMM8.</title>
        <authorList>
            <person name="Diabankana R.G.C."/>
            <person name="Afordoanyi D.M."/>
            <person name="Validov S.Z."/>
        </authorList>
    </citation>
    <scope>NUCLEOTIDE SEQUENCE</scope>
    <source>
        <strain evidence="3">MGMM8</strain>
        <plasmid evidence="2">pMGMM8_1</plasmid>
        <plasmid evidence="3">pMGMM8_3</plasmid>
    </source>
</reference>
<geneLocation type="plasmid" evidence="2 4">
    <name>pMGMM8_1</name>
</geneLocation>
<keyword evidence="3" id="KW-0378">Hydrolase</keyword>